<feature type="compositionally biased region" description="Low complexity" evidence="1">
    <location>
        <begin position="14"/>
        <end position="32"/>
    </location>
</feature>
<gene>
    <name evidence="3" type="ORF">C1SCF055_LOCUS28882</name>
</gene>
<organism evidence="3">
    <name type="scientific">Cladocopium goreaui</name>
    <dbReference type="NCBI Taxonomy" id="2562237"/>
    <lineage>
        <taxon>Eukaryota</taxon>
        <taxon>Sar</taxon>
        <taxon>Alveolata</taxon>
        <taxon>Dinophyceae</taxon>
        <taxon>Suessiales</taxon>
        <taxon>Symbiodiniaceae</taxon>
        <taxon>Cladocopium</taxon>
    </lineage>
</organism>
<reference evidence="3" key="1">
    <citation type="submission" date="2022-10" db="EMBL/GenBank/DDBJ databases">
        <authorList>
            <person name="Chen Y."/>
            <person name="Dougan E. K."/>
            <person name="Chan C."/>
            <person name="Rhodes N."/>
            <person name="Thang M."/>
        </authorList>
    </citation>
    <scope>NUCLEOTIDE SEQUENCE</scope>
</reference>
<evidence type="ECO:0000313" key="5">
    <source>
        <dbReference type="Proteomes" id="UP001152797"/>
    </source>
</evidence>
<reference evidence="4 5" key="2">
    <citation type="submission" date="2024-05" db="EMBL/GenBank/DDBJ databases">
        <authorList>
            <person name="Chen Y."/>
            <person name="Shah S."/>
            <person name="Dougan E. K."/>
            <person name="Thang M."/>
            <person name="Chan C."/>
        </authorList>
    </citation>
    <scope>NUCLEOTIDE SEQUENCE [LARGE SCALE GENOMIC DNA]</scope>
</reference>
<dbReference type="AlphaFoldDB" id="A0A9P1D5L6"/>
<evidence type="ECO:0000313" key="3">
    <source>
        <dbReference type="EMBL" id="CAI4002972.1"/>
    </source>
</evidence>
<accession>A0A9P1D5L6</accession>
<protein>
    <submittedName>
        <fullName evidence="4">Calcium-binding protein 8</fullName>
    </submittedName>
</protein>
<name>A0A9P1D5L6_9DINO</name>
<dbReference type="EMBL" id="CAMXCT010003192">
    <property type="protein sequence ID" value="CAI4002972.1"/>
    <property type="molecule type" value="Genomic_DNA"/>
</dbReference>
<dbReference type="OrthoDB" id="406239at2759"/>
<dbReference type="EMBL" id="CAMXCT030003192">
    <property type="protein sequence ID" value="CAL4790284.1"/>
    <property type="molecule type" value="Genomic_DNA"/>
</dbReference>
<comment type="caution">
    <text evidence="3">The sequence shown here is derived from an EMBL/GenBank/DDBJ whole genome shotgun (WGS) entry which is preliminary data.</text>
</comment>
<keyword evidence="2" id="KW-1133">Transmembrane helix</keyword>
<sequence length="484" mass="53932">MRLAPTNFIELEPAVDVSPTTPSSPTTQPDQALTSAAGDADLSEDPADSLIPILVPTVTCFLAVLAGLGFFCYRDYRARKTRMPQGAAAGAEVTFSNPWHGMSLPALPAAVRPLIFAWDARMTAEWPRGKVLNLTVERHEFEAKGRQYSLERPESRGSLQFSWEDGTVQKVDSIQRNVVVWSTQETRPAWQHFRWICTPQCPVQGHHDMEVQSDRYRCNSCSRSQAAEKHWCCPAHEVHLCPSCAELPPEAPTLGVAAYFLLRLFPSLARSATALDNPNFYEICPHLAHGNTGLGFNKTCPRDGQPNCSVVDALDDSHSGKVTHFVSWCWAYTLDNVVTAVDRWLQKSEADPADVFLWICFFCNNQYRIMQEVCIQQNFSMEVILPNSAQECFRHALSAGDAGLRELTQAVASLDVRDAKAHQRADEDSIKKLILNDIGFDAVNHAVRSRLVEEFKSLCPGCNFGRFVSVDVVIVVVRGEKSHR</sequence>
<feature type="transmembrane region" description="Helical" evidence="2">
    <location>
        <begin position="50"/>
        <end position="73"/>
    </location>
</feature>
<dbReference type="EMBL" id="CAMXCT020003192">
    <property type="protein sequence ID" value="CAL1156347.1"/>
    <property type="molecule type" value="Genomic_DNA"/>
</dbReference>
<proteinExistence type="predicted"/>
<feature type="region of interest" description="Disordered" evidence="1">
    <location>
        <begin position="14"/>
        <end position="41"/>
    </location>
</feature>
<evidence type="ECO:0000256" key="2">
    <source>
        <dbReference type="SAM" id="Phobius"/>
    </source>
</evidence>
<evidence type="ECO:0000313" key="4">
    <source>
        <dbReference type="EMBL" id="CAL4790284.1"/>
    </source>
</evidence>
<dbReference type="Proteomes" id="UP001152797">
    <property type="component" value="Unassembled WGS sequence"/>
</dbReference>
<keyword evidence="5" id="KW-1185">Reference proteome</keyword>
<evidence type="ECO:0000256" key="1">
    <source>
        <dbReference type="SAM" id="MobiDB-lite"/>
    </source>
</evidence>
<keyword evidence="2" id="KW-0812">Transmembrane</keyword>
<keyword evidence="2" id="KW-0472">Membrane</keyword>